<keyword evidence="3" id="KW-1185">Reference proteome</keyword>
<accession>A0A4P6YGD4</accession>
<evidence type="ECO:0000259" key="1">
    <source>
        <dbReference type="PROSITE" id="PS51186"/>
    </source>
</evidence>
<dbReference type="Proteomes" id="UP000291124">
    <property type="component" value="Chromosome"/>
</dbReference>
<name>A0A4P6YGD4_9FLAO</name>
<organism evidence="2 3">
    <name type="scientific">Flavobacterium nackdongense</name>
    <dbReference type="NCBI Taxonomy" id="2547394"/>
    <lineage>
        <taxon>Bacteria</taxon>
        <taxon>Pseudomonadati</taxon>
        <taxon>Bacteroidota</taxon>
        <taxon>Flavobacteriia</taxon>
        <taxon>Flavobacteriales</taxon>
        <taxon>Flavobacteriaceae</taxon>
        <taxon>Flavobacterium</taxon>
    </lineage>
</organism>
<dbReference type="InterPro" id="IPR016181">
    <property type="entry name" value="Acyl_CoA_acyltransferase"/>
</dbReference>
<dbReference type="OrthoDB" id="1318383at2"/>
<dbReference type="GO" id="GO:0016747">
    <property type="term" value="F:acyltransferase activity, transferring groups other than amino-acyl groups"/>
    <property type="evidence" value="ECO:0007669"/>
    <property type="project" value="InterPro"/>
</dbReference>
<reference evidence="3" key="1">
    <citation type="submission" date="2019-03" db="EMBL/GenBank/DDBJ databases">
        <title>Flavobacterium sp.</title>
        <authorList>
            <person name="Kim H."/>
        </authorList>
    </citation>
    <scope>NUCLEOTIDE SEQUENCE [LARGE SCALE GENOMIC DNA]</scope>
    <source>
        <strain evidence="3">GS13</strain>
    </source>
</reference>
<evidence type="ECO:0000313" key="3">
    <source>
        <dbReference type="Proteomes" id="UP000291124"/>
    </source>
</evidence>
<dbReference type="SUPFAM" id="SSF55729">
    <property type="entry name" value="Acyl-CoA N-acyltransferases (Nat)"/>
    <property type="match status" value="1"/>
</dbReference>
<dbReference type="RefSeq" id="WP_133277393.1">
    <property type="nucleotide sequence ID" value="NZ_CP037933.1"/>
</dbReference>
<protein>
    <submittedName>
        <fullName evidence="2">GNAT family N-acetyltransferase</fullName>
    </submittedName>
</protein>
<proteinExistence type="predicted"/>
<dbReference type="PROSITE" id="PS51186">
    <property type="entry name" value="GNAT"/>
    <property type="match status" value="1"/>
</dbReference>
<sequence>MIIREATIKDWDKLLVFFQNIYRPNHPLHCKEFWKWQYGDEKFGRSFICLDDTEQVVAHVGASFENDLAWLMNLYVSKEHEGKRIPSKLYDLARQYYPLVTTAANKAALDMYQSMRWIRYHNLVRYVKINPIITDVNIENVCKSTSVNVQDYLAQDIHYFQQPTIKGLLFKDGSRAVSQEEVGGLRVLDIGNSRELESEAWRLGFLWMDYTTSWNDTKTRKLEKNGWVLDYKSVVPWRLNPVEENCFCDVSFLSEEPIDKELIVKRSHSDHGRIGSINKV</sequence>
<dbReference type="EMBL" id="CP037933">
    <property type="protein sequence ID" value="QBN19877.1"/>
    <property type="molecule type" value="Genomic_DNA"/>
</dbReference>
<evidence type="ECO:0000313" key="2">
    <source>
        <dbReference type="EMBL" id="QBN19877.1"/>
    </source>
</evidence>
<dbReference type="Gene3D" id="3.40.630.30">
    <property type="match status" value="1"/>
</dbReference>
<gene>
    <name evidence="2" type="ORF">E1750_14050</name>
</gene>
<keyword evidence="2" id="KW-0808">Transferase</keyword>
<feature type="domain" description="N-acetyltransferase" evidence="1">
    <location>
        <begin position="1"/>
        <end position="133"/>
    </location>
</feature>
<dbReference type="KEGG" id="fnk:E1750_14050"/>
<dbReference type="Pfam" id="PF00583">
    <property type="entry name" value="Acetyltransf_1"/>
    <property type="match status" value="1"/>
</dbReference>
<dbReference type="InterPro" id="IPR000182">
    <property type="entry name" value="GNAT_dom"/>
</dbReference>
<dbReference type="AlphaFoldDB" id="A0A4P6YGD4"/>